<dbReference type="EMBL" id="LR215050">
    <property type="protein sequence ID" value="VEU82039.1"/>
    <property type="molecule type" value="Genomic_DNA"/>
</dbReference>
<dbReference type="InterPro" id="IPR050404">
    <property type="entry name" value="Heme-degrading_MO"/>
</dbReference>
<keyword evidence="2" id="KW-0503">Monooxygenase</keyword>
<dbReference type="RefSeq" id="WP_035368272.1">
    <property type="nucleotide sequence ID" value="NZ_LR215050.1"/>
</dbReference>
<dbReference type="Proteomes" id="UP000290909">
    <property type="component" value="Chromosome"/>
</dbReference>
<dbReference type="PROSITE" id="PS51725">
    <property type="entry name" value="ABM"/>
    <property type="match status" value="1"/>
</dbReference>
<dbReference type="InterPro" id="IPR011008">
    <property type="entry name" value="Dimeric_a/b-barrel"/>
</dbReference>
<dbReference type="STRING" id="1408416.GCA_000702765_00161"/>
<dbReference type="Gene3D" id="3.30.70.100">
    <property type="match status" value="1"/>
</dbReference>
<keyword evidence="2" id="KW-0560">Oxidoreductase</keyword>
<protein>
    <submittedName>
        <fullName evidence="2">Heme-degrading monooxygenase IsdG</fullName>
    </submittedName>
</protein>
<dbReference type="SUPFAM" id="SSF54909">
    <property type="entry name" value="Dimeric alpha+beta barrel"/>
    <property type="match status" value="1"/>
</dbReference>
<evidence type="ECO:0000313" key="3">
    <source>
        <dbReference type="Proteomes" id="UP000290909"/>
    </source>
</evidence>
<dbReference type="KEGG" id="ahk:NCTC10172_00044"/>
<reference evidence="2 3" key="1">
    <citation type="submission" date="2019-01" db="EMBL/GenBank/DDBJ databases">
        <authorList>
            <consortium name="Pathogen Informatics"/>
        </authorList>
    </citation>
    <scope>NUCLEOTIDE SEQUENCE [LARGE SCALE GENOMIC DNA]</scope>
    <source>
        <strain evidence="2 3">NCTC10172</strain>
    </source>
</reference>
<accession>A0A449BHV8</accession>
<sequence length="108" mass="12873">MYVLVRVMKVKKGFQDKVLERFLNPSVMAKSKGYVKSELMIDKKNPEYDLYRQSVYWEDKKAFYVWEGSPEHIAMHRDKNSAHHQKPEEIIEVTRESYDLIGTKTCEQ</sequence>
<gene>
    <name evidence="2" type="ORF">NCTC10172_00044</name>
</gene>
<name>A0A449BHV8_9MOLU</name>
<feature type="domain" description="ABM" evidence="1">
    <location>
        <begin position="2"/>
        <end position="91"/>
    </location>
</feature>
<dbReference type="PANTHER" id="PTHR34474:SF1">
    <property type="entry name" value="HEME-DEGRADING MONOOXYGENASE HMOA"/>
    <property type="match status" value="1"/>
</dbReference>
<keyword evidence="3" id="KW-1185">Reference proteome</keyword>
<organism evidence="2 3">
    <name type="scientific">Acholeplasma hippikon</name>
    <dbReference type="NCBI Taxonomy" id="264636"/>
    <lineage>
        <taxon>Bacteria</taxon>
        <taxon>Bacillati</taxon>
        <taxon>Mycoplasmatota</taxon>
        <taxon>Mollicutes</taxon>
        <taxon>Acholeplasmatales</taxon>
        <taxon>Acholeplasmataceae</taxon>
        <taxon>Acholeplasma</taxon>
    </lineage>
</organism>
<dbReference type="GO" id="GO:0004497">
    <property type="term" value="F:monooxygenase activity"/>
    <property type="evidence" value="ECO:0007669"/>
    <property type="project" value="UniProtKB-KW"/>
</dbReference>
<evidence type="ECO:0000259" key="1">
    <source>
        <dbReference type="PROSITE" id="PS51725"/>
    </source>
</evidence>
<dbReference type="Pfam" id="PF03992">
    <property type="entry name" value="ABM"/>
    <property type="match status" value="1"/>
</dbReference>
<evidence type="ECO:0000313" key="2">
    <source>
        <dbReference type="EMBL" id="VEU82039.1"/>
    </source>
</evidence>
<dbReference type="PANTHER" id="PTHR34474">
    <property type="entry name" value="SIGNAL TRANSDUCTION PROTEIN TRAP"/>
    <property type="match status" value="1"/>
</dbReference>
<proteinExistence type="predicted"/>
<dbReference type="InterPro" id="IPR007138">
    <property type="entry name" value="ABM_dom"/>
</dbReference>
<dbReference type="AlphaFoldDB" id="A0A449BHV8"/>